<dbReference type="RefSeq" id="WP_211532709.1">
    <property type="nucleotide sequence ID" value="NZ_CP058560.1"/>
</dbReference>
<dbReference type="GeneID" id="64820753"/>
<keyword evidence="1" id="KW-0472">Membrane</keyword>
<keyword evidence="1" id="KW-1133">Transmembrane helix</keyword>
<keyword evidence="3" id="KW-1185">Reference proteome</keyword>
<name>A0A8T8K9H0_9EURY</name>
<proteinExistence type="predicted"/>
<keyword evidence="1" id="KW-0812">Transmembrane</keyword>
<reference evidence="2" key="1">
    <citation type="submission" date="2020-07" db="EMBL/GenBank/DDBJ databases">
        <title>Methanobacterium. sp. MethCan genome.</title>
        <authorList>
            <person name="Postec A."/>
            <person name="Quemeneur M."/>
        </authorList>
    </citation>
    <scope>NUCLEOTIDE SEQUENCE</scope>
    <source>
        <strain evidence="2">MethCAN</strain>
    </source>
</reference>
<feature type="transmembrane region" description="Helical" evidence="1">
    <location>
        <begin position="178"/>
        <end position="198"/>
    </location>
</feature>
<dbReference type="AlphaFoldDB" id="A0A8T8K9H0"/>
<gene>
    <name evidence="2" type="ORF">HYG87_08270</name>
</gene>
<protein>
    <submittedName>
        <fullName evidence="2">Uncharacterized protein</fullName>
    </submittedName>
</protein>
<evidence type="ECO:0000313" key="3">
    <source>
        <dbReference type="Proteomes" id="UP000681041"/>
    </source>
</evidence>
<sequence>MNKKIIYMNSLAISFLSLFATLSGLFWKGLYAQDTLSYTSQMMGQDLITLLVAIPLFIISLYLLSKNSLRGKLIWMGTLFYFLYTYLSLTFLASFNALFLVYVALMSLSLFTFLGELLNMDISHIRDNFTPGSIYKITALFFLVVALFLGGMWLKMIIDSLLSGVPPQALEGYTTLVIQALDLGLLVPLAILSAYLLLKKSNWGYLLSSIFLIKASLLGTAILSMILFMGLNGVELDPGQVILFVLLTLGGIFISWSFYSKITGDYSIA</sequence>
<dbReference type="OrthoDB" id="270404at2157"/>
<feature type="transmembrane region" description="Helical" evidence="1">
    <location>
        <begin position="139"/>
        <end position="158"/>
    </location>
</feature>
<accession>A0A8T8K9H0</accession>
<dbReference type="KEGG" id="meme:HYG87_08270"/>
<organism evidence="2 3">
    <name type="scientific">Methanobacterium alkalithermotolerans</name>
    <dbReference type="NCBI Taxonomy" id="2731220"/>
    <lineage>
        <taxon>Archaea</taxon>
        <taxon>Methanobacteriati</taxon>
        <taxon>Methanobacteriota</taxon>
        <taxon>Methanomada group</taxon>
        <taxon>Methanobacteria</taxon>
        <taxon>Methanobacteriales</taxon>
        <taxon>Methanobacteriaceae</taxon>
        <taxon>Methanobacterium</taxon>
    </lineage>
</organism>
<feature type="transmembrane region" description="Helical" evidence="1">
    <location>
        <begin position="73"/>
        <end position="93"/>
    </location>
</feature>
<evidence type="ECO:0000256" key="1">
    <source>
        <dbReference type="SAM" id="Phobius"/>
    </source>
</evidence>
<feature type="transmembrane region" description="Helical" evidence="1">
    <location>
        <begin position="205"/>
        <end position="229"/>
    </location>
</feature>
<feature type="transmembrane region" description="Helical" evidence="1">
    <location>
        <begin position="42"/>
        <end position="64"/>
    </location>
</feature>
<evidence type="ECO:0000313" key="2">
    <source>
        <dbReference type="EMBL" id="QUH23753.1"/>
    </source>
</evidence>
<dbReference type="Proteomes" id="UP000681041">
    <property type="component" value="Chromosome"/>
</dbReference>
<dbReference type="EMBL" id="CP058560">
    <property type="protein sequence ID" value="QUH23753.1"/>
    <property type="molecule type" value="Genomic_DNA"/>
</dbReference>
<feature type="transmembrane region" description="Helical" evidence="1">
    <location>
        <begin position="99"/>
        <end position="118"/>
    </location>
</feature>
<feature type="transmembrane region" description="Helical" evidence="1">
    <location>
        <begin position="241"/>
        <end position="259"/>
    </location>
</feature>